<keyword evidence="2" id="KW-1185">Reference proteome</keyword>
<name>A0A0A8L799_9SACH</name>
<gene>
    <name evidence="1" type="ORF">KLDO_g2402</name>
</gene>
<proteinExistence type="predicted"/>
<dbReference type="EMBL" id="CCBQ010000035">
    <property type="protein sequence ID" value="CDO94120.1"/>
    <property type="molecule type" value="Genomic_DNA"/>
</dbReference>
<sequence length="189" mass="21455">METAKNSTNELLPSTVLENLEDRAKSLEFRLGNSSTNDIKILESLIQLQETLSVIRNAAGGNMKTMHMYLNAFRGNSSFDPKEAQVWFQTHYSEILNLINNLTLLETSLGDNLNRILSSFGTKLPGSFLEVAQLHDITRNVIQLVVKSFLIVNRFISMSIEKEKMILNVESRINKLRGVIEQLENERTV</sequence>
<protein>
    <submittedName>
        <fullName evidence="1">WGS project CCBQ000000000 data, contig 00051</fullName>
    </submittedName>
</protein>
<dbReference type="Proteomes" id="UP000031516">
    <property type="component" value="Unassembled WGS sequence"/>
</dbReference>
<dbReference type="OrthoDB" id="10472700at2759"/>
<comment type="caution">
    <text evidence="1">The sequence shown here is derived from an EMBL/GenBank/DDBJ whole genome shotgun (WGS) entry which is preliminary data.</text>
</comment>
<dbReference type="AlphaFoldDB" id="A0A0A8L799"/>
<organism evidence="1 2">
    <name type="scientific">Kluyveromyces dobzhanskii CBS 2104</name>
    <dbReference type="NCBI Taxonomy" id="1427455"/>
    <lineage>
        <taxon>Eukaryota</taxon>
        <taxon>Fungi</taxon>
        <taxon>Dikarya</taxon>
        <taxon>Ascomycota</taxon>
        <taxon>Saccharomycotina</taxon>
        <taxon>Saccharomycetes</taxon>
        <taxon>Saccharomycetales</taxon>
        <taxon>Saccharomycetaceae</taxon>
        <taxon>Kluyveromyces</taxon>
    </lineage>
</organism>
<accession>A0A0A8L799</accession>
<evidence type="ECO:0000313" key="2">
    <source>
        <dbReference type="Proteomes" id="UP000031516"/>
    </source>
</evidence>
<evidence type="ECO:0000313" key="1">
    <source>
        <dbReference type="EMBL" id="CDO94120.1"/>
    </source>
</evidence>
<reference evidence="1 2" key="1">
    <citation type="submission" date="2014-03" db="EMBL/GenBank/DDBJ databases">
        <title>The genome of Kluyveromyces dobzhanskii.</title>
        <authorList>
            <person name="Nystedt B."/>
            <person name="Astrom S."/>
        </authorList>
    </citation>
    <scope>NUCLEOTIDE SEQUENCE [LARGE SCALE GENOMIC DNA]</scope>
    <source>
        <strain evidence="1 2">CBS 2104</strain>
    </source>
</reference>